<organism evidence="3 4">
    <name type="scientific">Megalurothrips usitatus</name>
    <name type="common">bean blossom thrips</name>
    <dbReference type="NCBI Taxonomy" id="439358"/>
    <lineage>
        <taxon>Eukaryota</taxon>
        <taxon>Metazoa</taxon>
        <taxon>Ecdysozoa</taxon>
        <taxon>Arthropoda</taxon>
        <taxon>Hexapoda</taxon>
        <taxon>Insecta</taxon>
        <taxon>Pterygota</taxon>
        <taxon>Neoptera</taxon>
        <taxon>Paraneoptera</taxon>
        <taxon>Thysanoptera</taxon>
        <taxon>Terebrantia</taxon>
        <taxon>Thripoidea</taxon>
        <taxon>Thripidae</taxon>
        <taxon>Megalurothrips</taxon>
    </lineage>
</organism>
<keyword evidence="4" id="KW-1185">Reference proteome</keyword>
<dbReference type="EMBL" id="JAPTSV010000001">
    <property type="protein sequence ID" value="KAJ1531477.1"/>
    <property type="molecule type" value="Genomic_DNA"/>
</dbReference>
<dbReference type="Proteomes" id="UP001075354">
    <property type="component" value="Chromosome 1"/>
</dbReference>
<dbReference type="InterPro" id="IPR006631">
    <property type="entry name" value="DM4_12"/>
</dbReference>
<evidence type="ECO:0000256" key="2">
    <source>
        <dbReference type="SAM" id="SignalP"/>
    </source>
</evidence>
<proteinExistence type="predicted"/>
<evidence type="ECO:0000313" key="3">
    <source>
        <dbReference type="EMBL" id="KAJ1531477.1"/>
    </source>
</evidence>
<comment type="caution">
    <text evidence="3">The sequence shown here is derived from an EMBL/GenBank/DDBJ whole genome shotgun (WGS) entry which is preliminary data.</text>
</comment>
<accession>A0AAV7XYM1</accession>
<feature type="region of interest" description="Disordered" evidence="1">
    <location>
        <begin position="45"/>
        <end position="89"/>
    </location>
</feature>
<reference evidence="3" key="1">
    <citation type="submission" date="2022-12" db="EMBL/GenBank/DDBJ databases">
        <title>Chromosome-level genome assembly of the bean flower thrips Megalurothrips usitatus.</title>
        <authorList>
            <person name="Ma L."/>
            <person name="Liu Q."/>
            <person name="Li H."/>
            <person name="Cai W."/>
        </authorList>
    </citation>
    <scope>NUCLEOTIDE SEQUENCE</scope>
    <source>
        <strain evidence="3">Cailab_2022a</strain>
    </source>
</reference>
<sequence>MTAMERTVLRIALLVMLFVLLSADYSSLVSTVFTALGGSVVSSDRGAAASSDGHRKVPTAPGDLGPMRRSKDLVRGGRSLADDDEDEDDVDDVEDVFDFGAGSTAKLFTAAGRSKLLATMRTSCLPKLICELHAAPHRQNLGESERSLLALIRETSISTTAEVTSKYHFAAHMGQLIAGIDGTGCHNFYPSCPFPGMQVLSMMKKVRIR</sequence>
<evidence type="ECO:0000256" key="1">
    <source>
        <dbReference type="SAM" id="MobiDB-lite"/>
    </source>
</evidence>
<feature type="signal peptide" evidence="2">
    <location>
        <begin position="1"/>
        <end position="23"/>
    </location>
</feature>
<dbReference type="Pfam" id="PF07841">
    <property type="entry name" value="DM4_12"/>
    <property type="match status" value="1"/>
</dbReference>
<dbReference type="AlphaFoldDB" id="A0AAV7XYM1"/>
<evidence type="ECO:0000313" key="4">
    <source>
        <dbReference type="Proteomes" id="UP001075354"/>
    </source>
</evidence>
<name>A0AAV7XYM1_9NEOP</name>
<feature type="chain" id="PRO_5043664310" evidence="2">
    <location>
        <begin position="24"/>
        <end position="209"/>
    </location>
</feature>
<protein>
    <submittedName>
        <fullName evidence="3">Uncharacterized protein</fullName>
    </submittedName>
</protein>
<keyword evidence="2" id="KW-0732">Signal</keyword>
<gene>
    <name evidence="3" type="ORF">ONE63_000152</name>
</gene>